<keyword evidence="2" id="KW-0223">Dioxygenase</keyword>
<dbReference type="InterPro" id="IPR029068">
    <property type="entry name" value="Glyas_Bleomycin-R_OHBP_Dase"/>
</dbReference>
<protein>
    <submittedName>
        <fullName evidence="2">Glyoxalase/Bleomycin resistance protein/Dihydroxybiphenyl dioxygenase</fullName>
    </submittedName>
</protein>
<dbReference type="InterPro" id="IPR037523">
    <property type="entry name" value="VOC_core"/>
</dbReference>
<gene>
    <name evidence="2" type="ORF">B0H63DRAFT_304691</name>
</gene>
<dbReference type="EMBL" id="JAULSW010000009">
    <property type="protein sequence ID" value="KAK3369958.1"/>
    <property type="molecule type" value="Genomic_DNA"/>
</dbReference>
<reference evidence="2" key="2">
    <citation type="submission" date="2023-06" db="EMBL/GenBank/DDBJ databases">
        <authorList>
            <consortium name="Lawrence Berkeley National Laboratory"/>
            <person name="Haridas S."/>
            <person name="Hensen N."/>
            <person name="Bonometti L."/>
            <person name="Westerberg I."/>
            <person name="Brannstrom I.O."/>
            <person name="Guillou S."/>
            <person name="Cros-Aarteil S."/>
            <person name="Calhoun S."/>
            <person name="Kuo A."/>
            <person name="Mondo S."/>
            <person name="Pangilinan J."/>
            <person name="Riley R."/>
            <person name="LaButti K."/>
            <person name="Andreopoulos B."/>
            <person name="Lipzen A."/>
            <person name="Chen C."/>
            <person name="Yanf M."/>
            <person name="Daum C."/>
            <person name="Ng V."/>
            <person name="Clum A."/>
            <person name="Steindorff A."/>
            <person name="Ohm R."/>
            <person name="Martin F."/>
            <person name="Silar P."/>
            <person name="Natvig D."/>
            <person name="Lalanne C."/>
            <person name="Gautier V."/>
            <person name="Ament-velasquez S.L."/>
            <person name="Kruys A."/>
            <person name="Hutchinson M.I."/>
            <person name="Powell A.J."/>
            <person name="Barry K."/>
            <person name="Miller A.N."/>
            <person name="Grigoriev I.V."/>
            <person name="Debuchy R."/>
            <person name="Gladieux P."/>
            <person name="Thoren M.H."/>
            <person name="Johannesson H."/>
        </authorList>
    </citation>
    <scope>NUCLEOTIDE SEQUENCE</scope>
    <source>
        <strain evidence="2">CBS 232.78</strain>
    </source>
</reference>
<comment type="caution">
    <text evidence="2">The sequence shown here is derived from an EMBL/GenBank/DDBJ whole genome shotgun (WGS) entry which is preliminary data.</text>
</comment>
<keyword evidence="2" id="KW-0560">Oxidoreductase</keyword>
<dbReference type="AlphaFoldDB" id="A0AAE0N4L0"/>
<dbReference type="PANTHER" id="PTHR35006">
    <property type="entry name" value="GLYOXALASE FAMILY PROTEIN (AFU_ORTHOLOGUE AFUA_5G14830)"/>
    <property type="match status" value="1"/>
</dbReference>
<organism evidence="2 3">
    <name type="scientific">Podospora didyma</name>
    <dbReference type="NCBI Taxonomy" id="330526"/>
    <lineage>
        <taxon>Eukaryota</taxon>
        <taxon>Fungi</taxon>
        <taxon>Dikarya</taxon>
        <taxon>Ascomycota</taxon>
        <taxon>Pezizomycotina</taxon>
        <taxon>Sordariomycetes</taxon>
        <taxon>Sordariomycetidae</taxon>
        <taxon>Sordariales</taxon>
        <taxon>Podosporaceae</taxon>
        <taxon>Podospora</taxon>
    </lineage>
</organism>
<dbReference type="PANTHER" id="PTHR35006:SF2">
    <property type="entry name" value="GLYOXALASE FAMILY PROTEIN (AFU_ORTHOLOGUE AFUA_5G14830)"/>
    <property type="match status" value="1"/>
</dbReference>
<accession>A0AAE0N4L0</accession>
<dbReference type="Proteomes" id="UP001285441">
    <property type="component" value="Unassembled WGS sequence"/>
</dbReference>
<dbReference type="CDD" id="cd07262">
    <property type="entry name" value="VOC_like"/>
    <property type="match status" value="1"/>
</dbReference>
<evidence type="ECO:0000313" key="3">
    <source>
        <dbReference type="Proteomes" id="UP001285441"/>
    </source>
</evidence>
<evidence type="ECO:0000259" key="1">
    <source>
        <dbReference type="PROSITE" id="PS51819"/>
    </source>
</evidence>
<dbReference type="PROSITE" id="PS51819">
    <property type="entry name" value="VOC"/>
    <property type="match status" value="1"/>
</dbReference>
<dbReference type="InterPro" id="IPR004360">
    <property type="entry name" value="Glyas_Fos-R_dOase_dom"/>
</dbReference>
<sequence length="171" mass="18838">MVLGHVSLPTGPSNFKEMRDFYVAVLKPIGYGVYMEKDGNFCGMGPKRGSPDFWLHCGGEDFTRVDATASPDENLKSRGRSHVAFNAASRRQVDEWYRAAVKAGGIPNGEPGERDYVKGYYAAYVLDPLGNNIEMVHWSPWWLTAINAAPTYGSVVVGAVLGYFAQQYFSG</sequence>
<proteinExistence type="predicted"/>
<dbReference type="Pfam" id="PF00903">
    <property type="entry name" value="Glyoxalase"/>
    <property type="match status" value="1"/>
</dbReference>
<reference evidence="2" key="1">
    <citation type="journal article" date="2023" name="Mol. Phylogenet. Evol.">
        <title>Genome-scale phylogeny and comparative genomics of the fungal order Sordariales.</title>
        <authorList>
            <person name="Hensen N."/>
            <person name="Bonometti L."/>
            <person name="Westerberg I."/>
            <person name="Brannstrom I.O."/>
            <person name="Guillou S."/>
            <person name="Cros-Aarteil S."/>
            <person name="Calhoun S."/>
            <person name="Haridas S."/>
            <person name="Kuo A."/>
            <person name="Mondo S."/>
            <person name="Pangilinan J."/>
            <person name="Riley R."/>
            <person name="LaButti K."/>
            <person name="Andreopoulos B."/>
            <person name="Lipzen A."/>
            <person name="Chen C."/>
            <person name="Yan M."/>
            <person name="Daum C."/>
            <person name="Ng V."/>
            <person name="Clum A."/>
            <person name="Steindorff A."/>
            <person name="Ohm R.A."/>
            <person name="Martin F."/>
            <person name="Silar P."/>
            <person name="Natvig D.O."/>
            <person name="Lalanne C."/>
            <person name="Gautier V."/>
            <person name="Ament-Velasquez S.L."/>
            <person name="Kruys A."/>
            <person name="Hutchinson M.I."/>
            <person name="Powell A.J."/>
            <person name="Barry K."/>
            <person name="Miller A.N."/>
            <person name="Grigoriev I.V."/>
            <person name="Debuchy R."/>
            <person name="Gladieux P."/>
            <person name="Hiltunen Thoren M."/>
            <person name="Johannesson H."/>
        </authorList>
    </citation>
    <scope>NUCLEOTIDE SEQUENCE</scope>
    <source>
        <strain evidence="2">CBS 232.78</strain>
    </source>
</reference>
<evidence type="ECO:0000313" key="2">
    <source>
        <dbReference type="EMBL" id="KAK3369958.1"/>
    </source>
</evidence>
<name>A0AAE0N4L0_9PEZI</name>
<dbReference type="SUPFAM" id="SSF54593">
    <property type="entry name" value="Glyoxalase/Bleomycin resistance protein/Dihydroxybiphenyl dioxygenase"/>
    <property type="match status" value="1"/>
</dbReference>
<keyword evidence="3" id="KW-1185">Reference proteome</keyword>
<dbReference type="GO" id="GO:0051213">
    <property type="term" value="F:dioxygenase activity"/>
    <property type="evidence" value="ECO:0007669"/>
    <property type="project" value="UniProtKB-KW"/>
</dbReference>
<dbReference type="Gene3D" id="3.10.180.10">
    <property type="entry name" value="2,3-Dihydroxybiphenyl 1,2-Dioxygenase, domain 1"/>
    <property type="match status" value="1"/>
</dbReference>
<feature type="domain" description="VOC" evidence="1">
    <location>
        <begin position="2"/>
        <end position="138"/>
    </location>
</feature>